<dbReference type="EMBL" id="KX349296">
    <property type="protein sequence ID" value="AOO12708.1"/>
    <property type="molecule type" value="Genomic_DNA"/>
</dbReference>
<evidence type="ECO:0000313" key="4">
    <source>
        <dbReference type="EMBL" id="AOO12243.1"/>
    </source>
</evidence>
<dbReference type="Proteomes" id="UP000223571">
    <property type="component" value="Segment"/>
</dbReference>
<evidence type="ECO:0000313" key="6">
    <source>
        <dbReference type="Proteomes" id="UP000221709"/>
    </source>
</evidence>
<reference evidence="6 7" key="1">
    <citation type="journal article" date="2016" name="Environ. Microbiol.">
        <title>Genomic diversification of marine cyanophages into stable ecotypes.</title>
        <authorList>
            <person name="Marston M.F."/>
            <person name="Martiny J.B."/>
        </authorList>
    </citation>
    <scope>NUCLEOTIDE SEQUENCE [LARGE SCALE GENOMIC DNA]</scope>
    <source>
        <strain evidence="2">ES_42_0910</strain>
        <strain evidence="3">Np_20_0711</strain>
        <strain evidence="4">Np_42_0711</strain>
        <strain evidence="5">Sn_13_0910</strain>
    </source>
</reference>
<dbReference type="Proteomes" id="UP000221709">
    <property type="component" value="Segment"/>
</dbReference>
<dbReference type="EMBL" id="KX349294">
    <property type="protein sequence ID" value="AOO12243.1"/>
    <property type="molecule type" value="Genomic_DNA"/>
</dbReference>
<sequence length="44" mass="5097">MSKITQYGLSGICVMIAIVGYLNFLAERDTKMMNYYDSTIQRTR</sequence>
<dbReference type="Proteomes" id="UP000226130">
    <property type="component" value="Segment"/>
</dbReference>
<evidence type="ECO:0000313" key="2">
    <source>
        <dbReference type="EMBL" id="AOO11542.1"/>
    </source>
</evidence>
<evidence type="ECO:0000313" key="3">
    <source>
        <dbReference type="EMBL" id="AOO12007.1"/>
    </source>
</evidence>
<evidence type="ECO:0000313" key="5">
    <source>
        <dbReference type="EMBL" id="AOO12708.1"/>
    </source>
</evidence>
<keyword evidence="1" id="KW-0472">Membrane</keyword>
<name>A0A1D7SG96_9CAUD</name>
<dbReference type="EMBL" id="KX349291">
    <property type="protein sequence ID" value="AOO11542.1"/>
    <property type="molecule type" value="Genomic_DNA"/>
</dbReference>
<keyword evidence="1" id="KW-0812">Transmembrane</keyword>
<keyword evidence="1" id="KW-1133">Transmembrane helix</keyword>
<keyword evidence="6" id="KW-1185">Reference proteome</keyword>
<dbReference type="Proteomes" id="UP000225178">
    <property type="component" value="Segment"/>
</dbReference>
<protein>
    <submittedName>
        <fullName evidence="5">Uncharacterized protein</fullName>
    </submittedName>
</protein>
<feature type="transmembrane region" description="Helical" evidence="1">
    <location>
        <begin position="6"/>
        <end position="26"/>
    </location>
</feature>
<organism evidence="5 7">
    <name type="scientific">Cyanophage S-RIM44</name>
    <dbReference type="NCBI Taxonomy" id="1278485"/>
    <lineage>
        <taxon>Viruses</taxon>
        <taxon>Duplodnaviria</taxon>
        <taxon>Heunggongvirae</taxon>
        <taxon>Uroviricota</taxon>
        <taxon>Caudoviricetes</taxon>
        <taxon>Pantevenvirales</taxon>
        <taxon>Kyanoviridae</taxon>
        <taxon>Vellamovirus</taxon>
        <taxon>Vellamovirus rhodeisland44</taxon>
    </lineage>
</organism>
<evidence type="ECO:0000256" key="1">
    <source>
        <dbReference type="SAM" id="Phobius"/>
    </source>
</evidence>
<gene>
    <name evidence="2" type="ORF">ES420910_061</name>
    <name evidence="3" type="ORF">Np200711_061</name>
    <name evidence="4" type="ORF">Np420711_061</name>
    <name evidence="5" type="ORF">Sn130910_061</name>
</gene>
<accession>A0A1D7SG96</accession>
<dbReference type="EMBL" id="KX349293">
    <property type="protein sequence ID" value="AOO12007.1"/>
    <property type="molecule type" value="Genomic_DNA"/>
</dbReference>
<evidence type="ECO:0000313" key="7">
    <source>
        <dbReference type="Proteomes" id="UP000223571"/>
    </source>
</evidence>
<proteinExistence type="predicted"/>